<evidence type="ECO:0000256" key="1">
    <source>
        <dbReference type="PIRSR" id="PIRSR601310-1"/>
    </source>
</evidence>
<dbReference type="PROSITE" id="PS51084">
    <property type="entry name" value="HIT_2"/>
    <property type="match status" value="1"/>
</dbReference>
<dbReference type="InterPro" id="IPR039384">
    <property type="entry name" value="HINT"/>
</dbReference>
<dbReference type="Proteomes" id="UP000001567">
    <property type="component" value="Chromosome"/>
</dbReference>
<dbReference type="InterPro" id="IPR011146">
    <property type="entry name" value="HIT-like"/>
</dbReference>
<evidence type="ECO:0000256" key="3">
    <source>
        <dbReference type="PROSITE-ProRule" id="PRU00464"/>
    </source>
</evidence>
<evidence type="ECO:0000313" key="5">
    <source>
        <dbReference type="EMBL" id="ABP51215.1"/>
    </source>
</evidence>
<dbReference type="STRING" id="340102.Pars_1664"/>
<dbReference type="Pfam" id="PF01230">
    <property type="entry name" value="HIT"/>
    <property type="match status" value="1"/>
</dbReference>
<sequence length="145" mass="16404">MPFSSAFMHCIFCSIVKGEAPAWKVYEDDEFVVILDKYPASYGHLLVVSKKHFTNVLDAPVELVAKGFEIATRLAKAWAKLGAGGVNIVTNAGREAGQMVFHMHIHVIPRWGGELRWHGKEELRDEVAREVVERLRPIIPEYFSK</sequence>
<dbReference type="PRINTS" id="PR00332">
    <property type="entry name" value="HISTRIAD"/>
</dbReference>
<dbReference type="HOGENOM" id="CLU_056776_3_3_2"/>
<evidence type="ECO:0000256" key="2">
    <source>
        <dbReference type="PIRSR" id="PIRSR601310-3"/>
    </source>
</evidence>
<reference evidence="5 6" key="1">
    <citation type="submission" date="2007-04" db="EMBL/GenBank/DDBJ databases">
        <title>Complete sequence of Pyrobaculum arsenaticum DSM 13514.</title>
        <authorList>
            <consortium name="US DOE Joint Genome Institute"/>
            <person name="Copeland A."/>
            <person name="Lucas S."/>
            <person name="Lapidus A."/>
            <person name="Barry K."/>
            <person name="Glavina del Rio T."/>
            <person name="Dalin E."/>
            <person name="Tice H."/>
            <person name="Pitluck S."/>
            <person name="Chain P."/>
            <person name="Malfatti S."/>
            <person name="Shin M."/>
            <person name="Vergez L."/>
            <person name="Schmutz J."/>
            <person name="Larimer F."/>
            <person name="Land M."/>
            <person name="Hauser L."/>
            <person name="Kyrpides N."/>
            <person name="Mikhailova N."/>
            <person name="Cozen A.E."/>
            <person name="Fitz-Gibbon S.T."/>
            <person name="House C.H."/>
            <person name="Saltikov C."/>
            <person name="Lowe T.M."/>
            <person name="Richardson P."/>
        </authorList>
    </citation>
    <scope>NUCLEOTIDE SEQUENCE [LARGE SCALE GENOMIC DNA]</scope>
    <source>
        <strain evidence="6">ATCC 700994 / DSM 13514 / JCM 11321 / PZ6</strain>
    </source>
</reference>
<dbReference type="PANTHER" id="PTHR46648:SF1">
    <property type="entry name" value="ADENOSINE 5'-MONOPHOSPHORAMIDASE HNT1"/>
    <property type="match status" value="1"/>
</dbReference>
<name>A4WLE8_PYRAR</name>
<dbReference type="GO" id="GO:0009117">
    <property type="term" value="P:nucleotide metabolic process"/>
    <property type="evidence" value="ECO:0007669"/>
    <property type="project" value="TreeGrafter"/>
</dbReference>
<dbReference type="CDD" id="cd01277">
    <property type="entry name" value="HINT_subgroup"/>
    <property type="match status" value="1"/>
</dbReference>
<dbReference type="InterPro" id="IPR001310">
    <property type="entry name" value="Histidine_triad_HIT"/>
</dbReference>
<proteinExistence type="predicted"/>
<dbReference type="Gene3D" id="3.30.428.10">
    <property type="entry name" value="HIT-like"/>
    <property type="match status" value="1"/>
</dbReference>
<feature type="active site" description="Tele-AMP-histidine intermediate" evidence="1">
    <location>
        <position position="104"/>
    </location>
</feature>
<dbReference type="PROSITE" id="PS00892">
    <property type="entry name" value="HIT_1"/>
    <property type="match status" value="1"/>
</dbReference>
<dbReference type="InterPro" id="IPR036265">
    <property type="entry name" value="HIT-like_sf"/>
</dbReference>
<dbReference type="SUPFAM" id="SSF54197">
    <property type="entry name" value="HIT-like"/>
    <property type="match status" value="1"/>
</dbReference>
<evidence type="ECO:0000259" key="4">
    <source>
        <dbReference type="PROSITE" id="PS51084"/>
    </source>
</evidence>
<organism evidence="5 6">
    <name type="scientific">Pyrobaculum arsenaticum (strain DSM 13514 / JCM 11321 / PZ6)</name>
    <dbReference type="NCBI Taxonomy" id="340102"/>
    <lineage>
        <taxon>Archaea</taxon>
        <taxon>Thermoproteota</taxon>
        <taxon>Thermoprotei</taxon>
        <taxon>Thermoproteales</taxon>
        <taxon>Thermoproteaceae</taxon>
        <taxon>Pyrobaculum</taxon>
    </lineage>
</organism>
<dbReference type="GO" id="GO:0003824">
    <property type="term" value="F:catalytic activity"/>
    <property type="evidence" value="ECO:0007669"/>
    <property type="project" value="InterPro"/>
</dbReference>
<dbReference type="KEGG" id="pas:Pars_1664"/>
<dbReference type="EMBL" id="CP000660">
    <property type="protein sequence ID" value="ABP51215.1"/>
    <property type="molecule type" value="Genomic_DNA"/>
</dbReference>
<dbReference type="AlphaFoldDB" id="A4WLE8"/>
<feature type="short sequence motif" description="Histidine triad motif" evidence="2 3">
    <location>
        <begin position="102"/>
        <end position="106"/>
    </location>
</feature>
<protein>
    <submittedName>
        <fullName evidence="5">Histidine triad (HIT) protein</fullName>
    </submittedName>
</protein>
<dbReference type="PhylomeDB" id="A4WLE8"/>
<gene>
    <name evidence="5" type="ordered locus">Pars_1664</name>
</gene>
<feature type="domain" description="HIT" evidence="4">
    <location>
        <begin position="11"/>
        <end position="117"/>
    </location>
</feature>
<accession>A4WLE8</accession>
<evidence type="ECO:0000313" key="6">
    <source>
        <dbReference type="Proteomes" id="UP000001567"/>
    </source>
</evidence>
<dbReference type="PANTHER" id="PTHR46648">
    <property type="entry name" value="HIT FAMILY PROTEIN 1"/>
    <property type="match status" value="1"/>
</dbReference>
<dbReference type="InterPro" id="IPR019808">
    <property type="entry name" value="Histidine_triad_CS"/>
</dbReference>